<organism evidence="4">
    <name type="scientific">Darwinula stevensoni</name>
    <dbReference type="NCBI Taxonomy" id="69355"/>
    <lineage>
        <taxon>Eukaryota</taxon>
        <taxon>Metazoa</taxon>
        <taxon>Ecdysozoa</taxon>
        <taxon>Arthropoda</taxon>
        <taxon>Crustacea</taxon>
        <taxon>Oligostraca</taxon>
        <taxon>Ostracoda</taxon>
        <taxon>Podocopa</taxon>
        <taxon>Podocopida</taxon>
        <taxon>Darwinulocopina</taxon>
        <taxon>Darwinuloidea</taxon>
        <taxon>Darwinulidae</taxon>
        <taxon>Darwinula</taxon>
    </lineage>
</organism>
<dbReference type="PANTHER" id="PTHR44845:SF6">
    <property type="entry name" value="BETA-ALANINE-ACTIVATING ENZYME"/>
    <property type="match status" value="1"/>
</dbReference>
<sequence>MANLSILRGERKEAPDIGLVHEIFEARAKGTGKKEALRFRWRSMDFTELNETCNKLARLLRARMSGSEGDPVVAVCMEPSLVLVVSLISILKTGSAYLPLDPEFPAERIDHILRDANPMFVLKSGESKGLEEGRGSHLLYDVEVLLRESRDLSPEDLGKSSHLVYDIEILLQESQDLSPEDLGEDSLIPIKRAEDRLAAILYTSGSTGTPKGVRLPHRVLLNRLLWQWDTFPYGDDEVCCFKTAVTFVDSISEIFGSLCDGKTLLIVPRGVTRYPEEFLAEVRQYEVRRLVLVPTLLRSILLYARSTKASDSVGSLRLWVCSGETLTQKAVIDFFDLFPDGHTLCNFYGSTEVMGDVTYEVFRSRQEALVKTHTGKVSIGRPIYNTILYVLDGDMRPVVKGEIGEIFLAGNNLASLYVRVGSAGKFLANPDLTEGKGELPKMQTGLWTGTHHREIPIMTDYGMLYRTGDYGRIVDGRVIFEGRTDSQVKVRGHRVDLSEIEAALAKLGLAVSKATVLCYHPGDLDQDIIAFYVGTVATEEVQDRLKSLLDIVAFYVGTVATEEVQDRLKSLLVDYMMPQVVRVPGISLLPNGKIDRQALLRTFQAYRSRSVVPLGDDFLEKLPEEKRDAAASLIRVLFDVLGFSLKKEQLNLQSNFFDIGGNSLNALLVVIRLTDLGFPIAAGIGEFLKAPHLGKVLDRMCLRGDGEARESSTGSPSFLIQPLTGEDREEFIKVLSRAFATKEQWIGCTEKDFNVLLNSMWPSALENDLSFSVRRHDGRLIAVAFNMDFSEEPDMDPPEALLPVLTMLHSVENPQKFVLASFADSRVSLSIVVMGWNESFRSLHVPRGKNEVLYSFMMATDESVSKQENVLVMQIMEEEIIRLAKRKGYSAILATNTNALAQQLASVLGYELLQDFQVNQFVMPDGSTPFSRVPDEQRAICVLKHI</sequence>
<dbReference type="Gene3D" id="1.10.1200.10">
    <property type="entry name" value="ACP-like"/>
    <property type="match status" value="1"/>
</dbReference>
<dbReference type="Proteomes" id="UP000677054">
    <property type="component" value="Unassembled WGS sequence"/>
</dbReference>
<dbReference type="InterPro" id="IPR042099">
    <property type="entry name" value="ANL_N_sf"/>
</dbReference>
<dbReference type="Gene3D" id="3.40.50.12780">
    <property type="entry name" value="N-terminal domain of ligase-like"/>
    <property type="match status" value="1"/>
</dbReference>
<evidence type="ECO:0000259" key="3">
    <source>
        <dbReference type="Pfam" id="PF00501"/>
    </source>
</evidence>
<dbReference type="Pfam" id="PF00501">
    <property type="entry name" value="AMP-binding"/>
    <property type="match status" value="1"/>
</dbReference>
<evidence type="ECO:0000256" key="2">
    <source>
        <dbReference type="ARBA" id="ARBA00022553"/>
    </source>
</evidence>
<dbReference type="EMBL" id="LR901537">
    <property type="protein sequence ID" value="CAD7248839.1"/>
    <property type="molecule type" value="Genomic_DNA"/>
</dbReference>
<proteinExistence type="predicted"/>
<accession>A0A7R8XM96</accession>
<keyword evidence="1" id="KW-0596">Phosphopantetheine</keyword>
<dbReference type="Gene3D" id="3.30.300.30">
    <property type="match status" value="1"/>
</dbReference>
<keyword evidence="5" id="KW-1185">Reference proteome</keyword>
<name>A0A7R8XM96_9CRUS</name>
<dbReference type="PANTHER" id="PTHR44845">
    <property type="entry name" value="CARRIER DOMAIN-CONTAINING PROTEIN"/>
    <property type="match status" value="1"/>
</dbReference>
<evidence type="ECO:0000256" key="1">
    <source>
        <dbReference type="ARBA" id="ARBA00022450"/>
    </source>
</evidence>
<dbReference type="InterPro" id="IPR020845">
    <property type="entry name" value="AMP-binding_CS"/>
</dbReference>
<dbReference type="SUPFAM" id="SSF47336">
    <property type="entry name" value="ACP-like"/>
    <property type="match status" value="1"/>
</dbReference>
<evidence type="ECO:0000313" key="5">
    <source>
        <dbReference type="Proteomes" id="UP000677054"/>
    </source>
</evidence>
<protein>
    <recommendedName>
        <fullName evidence="3">AMP-dependent synthetase/ligase domain-containing protein</fullName>
    </recommendedName>
</protein>
<dbReference type="PROSITE" id="PS00455">
    <property type="entry name" value="AMP_BINDING"/>
    <property type="match status" value="1"/>
</dbReference>
<dbReference type="SUPFAM" id="SSF56801">
    <property type="entry name" value="Acetyl-CoA synthetase-like"/>
    <property type="match status" value="1"/>
</dbReference>
<dbReference type="CDD" id="cd05930">
    <property type="entry name" value="A_NRPS"/>
    <property type="match status" value="1"/>
</dbReference>
<feature type="domain" description="AMP-dependent synthetase/ligase" evidence="3">
    <location>
        <begin position="24"/>
        <end position="417"/>
    </location>
</feature>
<evidence type="ECO:0000313" key="4">
    <source>
        <dbReference type="EMBL" id="CAD7248839.1"/>
    </source>
</evidence>
<gene>
    <name evidence="4" type="ORF">DSTB1V02_LOCUS8646</name>
</gene>
<keyword evidence="2" id="KW-0597">Phosphoprotein</keyword>
<dbReference type="Gene3D" id="3.40.630.30">
    <property type="match status" value="1"/>
</dbReference>
<dbReference type="InterPro" id="IPR000873">
    <property type="entry name" value="AMP-dep_synth/lig_dom"/>
</dbReference>
<dbReference type="AlphaFoldDB" id="A0A7R8XM96"/>
<dbReference type="InterPro" id="IPR036736">
    <property type="entry name" value="ACP-like_sf"/>
</dbReference>
<dbReference type="EMBL" id="CAJPEV010002020">
    <property type="protein sequence ID" value="CAG0895335.1"/>
    <property type="molecule type" value="Genomic_DNA"/>
</dbReference>
<reference evidence="4" key="1">
    <citation type="submission" date="2020-11" db="EMBL/GenBank/DDBJ databases">
        <authorList>
            <person name="Tran Van P."/>
        </authorList>
    </citation>
    <scope>NUCLEOTIDE SEQUENCE</scope>
</reference>
<dbReference type="InterPro" id="IPR045851">
    <property type="entry name" value="AMP-bd_C_sf"/>
</dbReference>
<dbReference type="OrthoDB" id="416786at2759"/>